<organism evidence="2 3">
    <name type="scientific">Xylanibacter ruminicola</name>
    <name type="common">Prevotella ruminicola</name>
    <dbReference type="NCBI Taxonomy" id="839"/>
    <lineage>
        <taxon>Bacteria</taxon>
        <taxon>Pseudomonadati</taxon>
        <taxon>Bacteroidota</taxon>
        <taxon>Bacteroidia</taxon>
        <taxon>Bacteroidales</taxon>
        <taxon>Prevotellaceae</taxon>
        <taxon>Xylanibacter</taxon>
    </lineage>
</organism>
<dbReference type="EMBL" id="SUYD01000011">
    <property type="protein sequence ID" value="MBE6266654.1"/>
    <property type="molecule type" value="Genomic_DNA"/>
</dbReference>
<feature type="chain" id="PRO_5037576652" description="Lipoprotein" evidence="1">
    <location>
        <begin position="25"/>
        <end position="333"/>
    </location>
</feature>
<reference evidence="2" key="1">
    <citation type="submission" date="2019-04" db="EMBL/GenBank/DDBJ databases">
        <title>Evolution of Biomass-Degrading Anaerobic Consortia Revealed by Metagenomics.</title>
        <authorList>
            <person name="Peng X."/>
        </authorList>
    </citation>
    <scope>NUCLEOTIDE SEQUENCE</scope>
    <source>
        <strain evidence="2">SIG141</strain>
    </source>
</reference>
<keyword evidence="1" id="KW-0732">Signal</keyword>
<accession>A0A928BSY4</accession>
<evidence type="ECO:0000313" key="3">
    <source>
        <dbReference type="Proteomes" id="UP000763088"/>
    </source>
</evidence>
<gene>
    <name evidence="2" type="ORF">E7102_09310</name>
</gene>
<dbReference type="PROSITE" id="PS51257">
    <property type="entry name" value="PROKAR_LIPOPROTEIN"/>
    <property type="match status" value="1"/>
</dbReference>
<proteinExistence type="predicted"/>
<comment type="caution">
    <text evidence="2">The sequence shown here is derived from an EMBL/GenBank/DDBJ whole genome shotgun (WGS) entry which is preliminary data.</text>
</comment>
<evidence type="ECO:0000313" key="2">
    <source>
        <dbReference type="EMBL" id="MBE6266654.1"/>
    </source>
</evidence>
<sequence length="333" mass="38412">MMKKQYLYLAFAASVMLMTSSCSQDDTPVVPTAPTEEEADGGVEQTACDELQMFQNYIVRIDDEGNFVERVYGKALNEADTTVVSIGADNVEEAREIFERWLAIEPNVQETAPNALTYYPKDEDGEGQGEIYFTPVSDDPTCIARVTFSAGTSLRHFRQIDFILHSLWPENDAPDPNKHLWQKWDGDQSNFTEGYTWTCVRLGDDGVPPLSVVISRYKDKNHNTPEYIFNNWFDTGTYFADPHQAIEASKVAKQDWDAFMEHCIPADIYGEEAYVDKKKDMVIDYGVYVVQLKKAKLKYYSIWDPRYSYSHHNYILCTYMDYDPSYVSWRHHD</sequence>
<dbReference type="Proteomes" id="UP000763088">
    <property type="component" value="Unassembled WGS sequence"/>
</dbReference>
<evidence type="ECO:0008006" key="4">
    <source>
        <dbReference type="Google" id="ProtNLM"/>
    </source>
</evidence>
<feature type="signal peptide" evidence="1">
    <location>
        <begin position="1"/>
        <end position="24"/>
    </location>
</feature>
<name>A0A928BSY4_XYLRU</name>
<dbReference type="AlphaFoldDB" id="A0A928BSY4"/>
<evidence type="ECO:0000256" key="1">
    <source>
        <dbReference type="SAM" id="SignalP"/>
    </source>
</evidence>
<protein>
    <recommendedName>
        <fullName evidence="4">Lipoprotein</fullName>
    </recommendedName>
</protein>